<dbReference type="InterPro" id="IPR036412">
    <property type="entry name" value="HAD-like_sf"/>
</dbReference>
<sequence length="275" mass="30088">MSHIGKLDEIREVMAGKEAFISDMDGVIYHGNHLLPGAREFVAWLKKENKKYLFLTNSSERSARELAEKLGRLGLDVDESHFYTSALSTALFLSQQCPAGSAYVIGQPGLINALYSRGFSMNDVNPDYVVVGFTRDYSYEKIAHAVKLVQKGARLIGTDLDTTNPTMDGFMPSTGALIAPIAQVAGVRPYFCGKPNPLMMRNALMMLDALAKNTVILGDRMDTDIIAGIESGITTVLVLSGVTQSSDLIRHPYMPTYVLGGLAEFVKVQEVETEQ</sequence>
<evidence type="ECO:0000256" key="1">
    <source>
        <dbReference type="PIRNR" id="PIRNR000915"/>
    </source>
</evidence>
<dbReference type="SUPFAM" id="SSF56784">
    <property type="entry name" value="HAD-like"/>
    <property type="match status" value="1"/>
</dbReference>
<dbReference type="Proteomes" id="UP001228690">
    <property type="component" value="Chromosome"/>
</dbReference>
<organism evidence="2 3">
    <name type="scientific">Candidatus Haliotispira prima</name>
    <dbReference type="NCBI Taxonomy" id="3034016"/>
    <lineage>
        <taxon>Bacteria</taxon>
        <taxon>Pseudomonadati</taxon>
        <taxon>Spirochaetota</taxon>
        <taxon>Spirochaetia</taxon>
        <taxon>Spirochaetales</taxon>
        <taxon>Spirochaetaceae</taxon>
        <taxon>Candidatus Haliotispira</taxon>
    </lineage>
</organism>
<dbReference type="GO" id="GO:0016787">
    <property type="term" value="F:hydrolase activity"/>
    <property type="evidence" value="ECO:0007669"/>
    <property type="project" value="UniProtKB-KW"/>
</dbReference>
<gene>
    <name evidence="2" type="ORF">P0082_06295</name>
</gene>
<evidence type="ECO:0000313" key="3">
    <source>
        <dbReference type="Proteomes" id="UP001228690"/>
    </source>
</evidence>
<dbReference type="RefSeq" id="WP_326926255.1">
    <property type="nucleotide sequence ID" value="NZ_CP123443.1"/>
</dbReference>
<dbReference type="EMBL" id="CP123443">
    <property type="protein sequence ID" value="WGK68090.1"/>
    <property type="molecule type" value="Genomic_DNA"/>
</dbReference>
<dbReference type="Pfam" id="PF13344">
    <property type="entry name" value="Hydrolase_6"/>
    <property type="match status" value="1"/>
</dbReference>
<dbReference type="Gene3D" id="3.40.50.1000">
    <property type="entry name" value="HAD superfamily/HAD-like"/>
    <property type="match status" value="2"/>
</dbReference>
<evidence type="ECO:0000313" key="2">
    <source>
        <dbReference type="EMBL" id="WGK68090.1"/>
    </source>
</evidence>
<reference evidence="2 3" key="1">
    <citation type="submission" date="2023-04" db="EMBL/GenBank/DDBJ databases">
        <title>Spirochaete genome identified in red abalone sample constitutes a novel genus.</title>
        <authorList>
            <person name="Sharma S.P."/>
            <person name="Purcell C.M."/>
            <person name="Hyde J.R."/>
            <person name="Severin A.J."/>
        </authorList>
    </citation>
    <scope>NUCLEOTIDE SEQUENCE [LARGE SCALE GENOMIC DNA]</scope>
    <source>
        <strain evidence="2 3">SP-2023</strain>
    </source>
</reference>
<dbReference type="CDD" id="cd07530">
    <property type="entry name" value="HAD_Pase_UmpH-like"/>
    <property type="match status" value="1"/>
</dbReference>
<proteinExistence type="inferred from homology"/>
<dbReference type="InterPro" id="IPR023214">
    <property type="entry name" value="HAD_sf"/>
</dbReference>
<accession>A0ABY8MDP3</accession>
<dbReference type="PIRSF" id="PIRSF000915">
    <property type="entry name" value="PGP-type_phosphatase"/>
    <property type="match status" value="1"/>
</dbReference>
<dbReference type="PANTHER" id="PTHR19288">
    <property type="entry name" value="4-NITROPHENYLPHOSPHATASE-RELATED"/>
    <property type="match status" value="1"/>
</dbReference>
<comment type="similarity">
    <text evidence="1">Belongs to the HAD-like hydrolase superfamily.</text>
</comment>
<dbReference type="NCBIfam" id="TIGR01460">
    <property type="entry name" value="HAD-SF-IIA"/>
    <property type="match status" value="1"/>
</dbReference>
<name>A0ABY8MDP3_9SPIO</name>
<dbReference type="SFLD" id="SFLDG01139">
    <property type="entry name" value="C2.A:_Pyridoxal_Phosphate_Phos"/>
    <property type="match status" value="1"/>
</dbReference>
<keyword evidence="2" id="KW-0378">Hydrolase</keyword>
<dbReference type="Pfam" id="PF13242">
    <property type="entry name" value="Hydrolase_like"/>
    <property type="match status" value="1"/>
</dbReference>
<keyword evidence="3" id="KW-1185">Reference proteome</keyword>
<protein>
    <submittedName>
        <fullName evidence="2">HAD-IIA family hydrolase</fullName>
    </submittedName>
</protein>
<dbReference type="SFLD" id="SFLDS00003">
    <property type="entry name" value="Haloacid_Dehalogenase"/>
    <property type="match status" value="1"/>
</dbReference>
<dbReference type="PANTHER" id="PTHR19288:SF46">
    <property type="entry name" value="HALOACID DEHALOGENASE-LIKE HYDROLASE DOMAIN-CONTAINING PROTEIN 2"/>
    <property type="match status" value="1"/>
</dbReference>
<dbReference type="InterPro" id="IPR006357">
    <property type="entry name" value="HAD-SF_hydro_IIA"/>
</dbReference>